<name>A0A1B6G551_9HEMI</name>
<feature type="region of interest" description="Disordered" evidence="1">
    <location>
        <begin position="230"/>
        <end position="268"/>
    </location>
</feature>
<accession>A0A1B6G551</accession>
<evidence type="ECO:0000256" key="1">
    <source>
        <dbReference type="SAM" id="MobiDB-lite"/>
    </source>
</evidence>
<feature type="region of interest" description="Disordered" evidence="1">
    <location>
        <begin position="74"/>
        <end position="95"/>
    </location>
</feature>
<dbReference type="EMBL" id="GECZ01012336">
    <property type="protein sequence ID" value="JAS57433.1"/>
    <property type="molecule type" value="Transcribed_RNA"/>
</dbReference>
<organism evidence="2">
    <name type="scientific">Cuerna arida</name>
    <dbReference type="NCBI Taxonomy" id="1464854"/>
    <lineage>
        <taxon>Eukaryota</taxon>
        <taxon>Metazoa</taxon>
        <taxon>Ecdysozoa</taxon>
        <taxon>Arthropoda</taxon>
        <taxon>Hexapoda</taxon>
        <taxon>Insecta</taxon>
        <taxon>Pterygota</taxon>
        <taxon>Neoptera</taxon>
        <taxon>Paraneoptera</taxon>
        <taxon>Hemiptera</taxon>
        <taxon>Auchenorrhyncha</taxon>
        <taxon>Membracoidea</taxon>
        <taxon>Cicadellidae</taxon>
        <taxon>Cicadellinae</taxon>
        <taxon>Proconiini</taxon>
        <taxon>Cuerna</taxon>
    </lineage>
</organism>
<feature type="region of interest" description="Disordered" evidence="1">
    <location>
        <begin position="370"/>
        <end position="565"/>
    </location>
</feature>
<feature type="compositionally biased region" description="Polar residues" evidence="1">
    <location>
        <begin position="429"/>
        <end position="438"/>
    </location>
</feature>
<gene>
    <name evidence="2" type="ORF">g.30928</name>
</gene>
<evidence type="ECO:0000313" key="2">
    <source>
        <dbReference type="EMBL" id="JAS57433.1"/>
    </source>
</evidence>
<sequence>MESDTESFDTAQLAEEVANLPQAYAFTVHFDNGKQNSGEMANKFSRRHVRNLSLPISKVYENKVNVEGSVNGRVTKRAGNHSEGYFSSDPDDDSKPKLFEAKQKNVDIKGLKTTNAVQEKHSHSVTAATATSVREVEGAEDDTSSDVASEAGTYTIDKDSPEVTNARQSIDTVFGVQAKAEDTKKTQTNSTHTSSTWINEWATSVVEHNNHTGADTGTLVRNTGVSLASTKIPSPVNTRSRLPPMTQPLRADYPEPRRPSLSRKSYPVSAQEVSKIETESYLRATERVVSALAARVSLSLDSGGESDAENSLGHVVEPTAGGDRDSSASDSSNTRYNKAFSLRRGRLEDSKKKITSSVVLSKLKSEPIKAIPPRVTKRESLPASSPSFSRTDCGRFSMRTPRPLPQSPLLSNAKKEVGVIKKKTGSGGSARSNSTLSSKEVEFQNWKRRKSYDPMKAAAEGKKKEAAKKQPPLAMTQSTNSTITTPKSPVNPVLRSASFHGTRQLTASSSDEEEEEEITLSAEDEDWPVLQAPRTSLENTPQGSRVSLYSNTSNSPTPPLRNRPKLEGVDSLVISALAGLSSKLKGSSCNLLNKLRYLYDEDSPKNHQLAAMIDQLEASEPGSPQVKSPSRELATTLRNLKRLESMLKVLDDVLFDEEEFQ</sequence>
<evidence type="ECO:0008006" key="3">
    <source>
        <dbReference type="Google" id="ProtNLM"/>
    </source>
</evidence>
<feature type="region of interest" description="Disordered" evidence="1">
    <location>
        <begin position="301"/>
        <end position="337"/>
    </location>
</feature>
<feature type="compositionally biased region" description="Polar residues" evidence="1">
    <location>
        <begin position="533"/>
        <end position="555"/>
    </location>
</feature>
<reference evidence="2" key="1">
    <citation type="submission" date="2015-11" db="EMBL/GenBank/DDBJ databases">
        <title>De novo transcriptome assembly of four potential Pierce s Disease insect vectors from Arizona vineyards.</title>
        <authorList>
            <person name="Tassone E.E."/>
        </authorList>
    </citation>
    <scope>NUCLEOTIDE SEQUENCE</scope>
</reference>
<feature type="compositionally biased region" description="Polar residues" evidence="1">
    <location>
        <begin position="475"/>
        <end position="488"/>
    </location>
</feature>
<dbReference type="AlphaFoldDB" id="A0A1B6G551"/>
<protein>
    <recommendedName>
        <fullName evidence="3">CEP170 C-terminal domain-containing protein</fullName>
    </recommendedName>
</protein>
<feature type="compositionally biased region" description="Basic and acidic residues" evidence="1">
    <location>
        <begin position="459"/>
        <end position="468"/>
    </location>
</feature>
<feature type="compositionally biased region" description="Acidic residues" evidence="1">
    <location>
        <begin position="510"/>
        <end position="527"/>
    </location>
</feature>
<feature type="compositionally biased region" description="Polar residues" evidence="1">
    <location>
        <begin position="230"/>
        <end position="240"/>
    </location>
</feature>
<proteinExistence type="predicted"/>